<evidence type="ECO:0000313" key="2">
    <source>
        <dbReference type="EMBL" id="PKR50174.1"/>
    </source>
</evidence>
<sequence>MLDQVGQARTKPGPVGASRGKLRSTGTNREWLGVMLGAKPEPDRNPTGSDRSKIGDRPEPGRSQTGARSGQGRDKFATVPIRPQIGMAQATRACHLHRVAISDGSIGRLVRKA</sequence>
<dbReference type="EMBL" id="PGTS01000003">
    <property type="protein sequence ID" value="PKR50174.1"/>
    <property type="molecule type" value="Genomic_DNA"/>
</dbReference>
<proteinExistence type="predicted"/>
<organism evidence="2 3">
    <name type="scientific">Thalassospira povalilytica</name>
    <dbReference type="NCBI Taxonomy" id="732237"/>
    <lineage>
        <taxon>Bacteria</taxon>
        <taxon>Pseudomonadati</taxon>
        <taxon>Pseudomonadota</taxon>
        <taxon>Alphaproteobacteria</taxon>
        <taxon>Rhodospirillales</taxon>
        <taxon>Thalassospiraceae</taxon>
        <taxon>Thalassospira</taxon>
    </lineage>
</organism>
<evidence type="ECO:0000256" key="1">
    <source>
        <dbReference type="SAM" id="MobiDB-lite"/>
    </source>
</evidence>
<feature type="region of interest" description="Disordered" evidence="1">
    <location>
        <begin position="1"/>
        <end position="75"/>
    </location>
</feature>
<comment type="caution">
    <text evidence="2">The sequence shown here is derived from an EMBL/GenBank/DDBJ whole genome shotgun (WGS) entry which is preliminary data.</text>
</comment>
<evidence type="ECO:0000313" key="3">
    <source>
        <dbReference type="Proteomes" id="UP000233365"/>
    </source>
</evidence>
<keyword evidence="3" id="KW-1185">Reference proteome</keyword>
<reference evidence="2 3" key="1">
    <citation type="submission" date="2017-11" db="EMBL/GenBank/DDBJ databases">
        <title>Biodiversity and function of Thalassospira species in the particle-attached aromatic-hydrocarbon-degrading consortia from the surface seawater of the China South Sea.</title>
        <authorList>
            <person name="Dong C."/>
            <person name="Liu R."/>
            <person name="Shao Z."/>
        </authorList>
    </citation>
    <scope>NUCLEOTIDE SEQUENCE [LARGE SCALE GENOMIC DNA]</scope>
    <source>
        <strain evidence="2 3">139Z-12</strain>
    </source>
</reference>
<name>A0ABX4RAK7_9PROT</name>
<dbReference type="Proteomes" id="UP000233365">
    <property type="component" value="Unassembled WGS sequence"/>
</dbReference>
<protein>
    <submittedName>
        <fullName evidence="2">Uncharacterized protein</fullName>
    </submittedName>
</protein>
<feature type="compositionally biased region" description="Basic and acidic residues" evidence="1">
    <location>
        <begin position="40"/>
        <end position="60"/>
    </location>
</feature>
<accession>A0ABX4RAK7</accession>
<gene>
    <name evidence="2" type="ORF">CU041_10775</name>
</gene>